<organism evidence="2 3">
    <name type="scientific">Leptosia nina</name>
    <dbReference type="NCBI Taxonomy" id="320188"/>
    <lineage>
        <taxon>Eukaryota</taxon>
        <taxon>Metazoa</taxon>
        <taxon>Ecdysozoa</taxon>
        <taxon>Arthropoda</taxon>
        <taxon>Hexapoda</taxon>
        <taxon>Insecta</taxon>
        <taxon>Pterygota</taxon>
        <taxon>Neoptera</taxon>
        <taxon>Endopterygota</taxon>
        <taxon>Lepidoptera</taxon>
        <taxon>Glossata</taxon>
        <taxon>Ditrysia</taxon>
        <taxon>Papilionoidea</taxon>
        <taxon>Pieridae</taxon>
        <taxon>Pierinae</taxon>
        <taxon>Leptosia</taxon>
    </lineage>
</organism>
<proteinExistence type="predicted"/>
<evidence type="ECO:0000256" key="1">
    <source>
        <dbReference type="SAM" id="MobiDB-lite"/>
    </source>
</evidence>
<dbReference type="GO" id="GO:0005634">
    <property type="term" value="C:nucleus"/>
    <property type="evidence" value="ECO:0007669"/>
    <property type="project" value="TreeGrafter"/>
</dbReference>
<dbReference type="EMBL" id="CAVLEF010000083">
    <property type="protein sequence ID" value="CAK1550643.1"/>
    <property type="molecule type" value="Genomic_DNA"/>
</dbReference>
<dbReference type="GO" id="GO:0006364">
    <property type="term" value="P:rRNA processing"/>
    <property type="evidence" value="ECO:0007669"/>
    <property type="project" value="TreeGrafter"/>
</dbReference>
<sequence>MSQILNRIREVDANNSEAVKECVTLFFQNLLKQSDSNRWLSALDDVICRFPKYCISHRSTAETYIVSLLDTNNYYNAIQAAKCAHSLQQVRPSQEKAATPKSSWRNLMSLLCSVAHNLLNKLFPKTFKTHRNDLKNQIKELPNTPLTEALKKLGNVSEKESSKKKILFTRLKNVFTFIQAMLVEPYPVAKPIQPQVILDIIVHTLSIAQSAKDSIADIVQIKIDALRTLDALVLCLGPHLIPYSPLVFRLVMQTLRWTSENPCDETRSVRCGAYNSLRQWLTMLHAHKMADNRASLEDELTTHIINDITPPKKVVQLTMGPQPTKNMSKKAKRKLATTQLQESSLAIHMPGDQNKNNKCEESVELAIAALECAETVFIVCGIFMKPTTHKIFQECLVRECFNLTSYTDQQAALLLRVLEACRKTTPNTVPPPTQYCLHLYSTLVNSTKPEISTFCLRALLDIRLHLHCSPPSLNFALQVPQETIKDKPKKVSERNREVLESLIGKNKLPPDNIEDIITLDDEPAYKKSRLSEDADKISLSSENMSSVEISDDSDSEDVQEINVDNKSTEMVANKPIDNTEEITQNKKSLDVDSNKEISVVTGVESLEDELDKVTSPTKAVDDINGAITQVPAIHKADKEIHEASTQVPLNESNDTLDGEDGPSFEIDYDNPKSGDMVISVLEKIDDVNLPSTNETDDIQITCGQVLPSSGDEAQRKCGETELPKVNGLIAVEDNIQNINVEVSVSQCDSSTEIHKTDLSVEEMMADFVDEVQDDA</sequence>
<keyword evidence="3" id="KW-1185">Reference proteome</keyword>
<dbReference type="InterPro" id="IPR016024">
    <property type="entry name" value="ARM-type_fold"/>
</dbReference>
<dbReference type="Proteomes" id="UP001497472">
    <property type="component" value="Unassembled WGS sequence"/>
</dbReference>
<reference evidence="2 3" key="1">
    <citation type="submission" date="2023-11" db="EMBL/GenBank/DDBJ databases">
        <authorList>
            <person name="Okamura Y."/>
        </authorList>
    </citation>
    <scope>NUCLEOTIDE SEQUENCE [LARGE SCALE GENOMIC DNA]</scope>
</reference>
<protein>
    <recommendedName>
        <fullName evidence="4">Proline-, glutamic acid- and leucine-rich protein 1</fullName>
    </recommendedName>
</protein>
<accession>A0AAV1JPL0</accession>
<dbReference type="SUPFAM" id="SSF48371">
    <property type="entry name" value="ARM repeat"/>
    <property type="match status" value="1"/>
</dbReference>
<dbReference type="PANTHER" id="PTHR34105:SF1">
    <property type="entry name" value="PROLINE-, GLUTAMIC ACID- AND LEUCINE-RICH PROTEIN 1"/>
    <property type="match status" value="1"/>
</dbReference>
<dbReference type="PANTHER" id="PTHR34105">
    <property type="entry name" value="PROLINE-, GLUTAMIC ACID- AND LEUCINE-RICH PROTEIN 1"/>
    <property type="match status" value="1"/>
</dbReference>
<evidence type="ECO:0008006" key="4">
    <source>
        <dbReference type="Google" id="ProtNLM"/>
    </source>
</evidence>
<comment type="caution">
    <text evidence="2">The sequence shown here is derived from an EMBL/GenBank/DDBJ whole genome shotgun (WGS) entry which is preliminary data.</text>
</comment>
<dbReference type="AlphaFoldDB" id="A0AAV1JPL0"/>
<feature type="region of interest" description="Disordered" evidence="1">
    <location>
        <begin position="533"/>
        <end position="557"/>
    </location>
</feature>
<evidence type="ECO:0000313" key="3">
    <source>
        <dbReference type="Proteomes" id="UP001497472"/>
    </source>
</evidence>
<evidence type="ECO:0000313" key="2">
    <source>
        <dbReference type="EMBL" id="CAK1550643.1"/>
    </source>
</evidence>
<name>A0AAV1JPL0_9NEOP</name>
<gene>
    <name evidence="2" type="ORF">LNINA_LOCUS9858</name>
</gene>